<gene>
    <name evidence="1" type="ORF">CL52_18550</name>
    <name evidence="2" type="ORF">SAMN05660875_106210</name>
</gene>
<reference evidence="1 3" key="3">
    <citation type="journal article" name="Genome Announc.">
        <title>Complete Genome Sequence of Pseudomonas balearica DSM 6083T.</title>
        <authorList>
            <person name="Bennasar-Figueras A."/>
            <person name="Salva-Serra F."/>
            <person name="Jaen-Luchoro D."/>
            <person name="Segui C."/>
            <person name="Aliaga F."/>
            <person name="Busquets A."/>
            <person name="Gomila M."/>
            <person name="Moore E.R."/>
            <person name="Lalucat J."/>
        </authorList>
    </citation>
    <scope>NUCLEOTIDE SEQUENCE [LARGE SCALE GENOMIC DNA]</scope>
    <source>
        <strain evidence="3">DSM 6083</strain>
        <strain evidence="1">DSM6083</strain>
    </source>
</reference>
<dbReference type="Proteomes" id="UP000031271">
    <property type="component" value="Chromosome"/>
</dbReference>
<name>A0A8D4C3A2_9GAMM</name>
<evidence type="ECO:0000313" key="4">
    <source>
        <dbReference type="Proteomes" id="UP000182276"/>
    </source>
</evidence>
<sequence>MQINSFLGSALAAYQAGQRRIDDAGAAIATSAVPAVSNSLALTDLGEQMLELRGGQYDAMAAVRMIRSADEVLGTLIDTQA</sequence>
<dbReference type="AlphaFoldDB" id="A0A8D4C3A2"/>
<dbReference type="KEGG" id="pbm:CL52_18550"/>
<evidence type="ECO:0008006" key="5">
    <source>
        <dbReference type="Google" id="ProtNLM"/>
    </source>
</evidence>
<accession>A0A8D4C3A2</accession>
<proteinExistence type="predicted"/>
<reference evidence="2 4" key="2">
    <citation type="submission" date="2016-10" db="EMBL/GenBank/DDBJ databases">
        <authorList>
            <person name="Varghese N."/>
            <person name="Submissions S."/>
        </authorList>
    </citation>
    <scope>NUCLEOTIDE SEQUENCE [LARGE SCALE GENOMIC DNA]</scope>
    <source>
        <strain evidence="2 4">DSM 6083</strain>
    </source>
</reference>
<evidence type="ECO:0000313" key="1">
    <source>
        <dbReference type="EMBL" id="AJE16942.1"/>
    </source>
</evidence>
<evidence type="ECO:0000313" key="3">
    <source>
        <dbReference type="Proteomes" id="UP000031271"/>
    </source>
</evidence>
<dbReference type="EMBL" id="CP007511">
    <property type="protein sequence ID" value="AJE16942.1"/>
    <property type="molecule type" value="Genomic_DNA"/>
</dbReference>
<reference evidence="3" key="1">
    <citation type="submission" date="2014-03" db="EMBL/GenBank/DDBJ databases">
        <title>Complete genome of Pseudomonas balearica DSM 6083T, a sewage water isolate from an enrichment with 2-methylnaphthalene.</title>
        <authorList>
            <person name="Salva-Serra F."/>
            <person name="Jaen-Luchoro D."/>
            <person name="Busquets A."/>
            <person name="Pena A."/>
            <person name="Gomila M."/>
            <person name="Bosch R."/>
            <person name="Nogales B."/>
            <person name="Garcia-Valdes E."/>
            <person name="Lalucat J."/>
            <person name="Bennasar A."/>
        </authorList>
    </citation>
    <scope>NUCLEOTIDE SEQUENCE [LARGE SCALE GENOMIC DNA]</scope>
    <source>
        <strain evidence="3">DSM 6083</strain>
    </source>
</reference>
<organism evidence="1 3">
    <name type="scientific">Stutzerimonas balearica DSM 6083</name>
    <dbReference type="NCBI Taxonomy" id="1123016"/>
    <lineage>
        <taxon>Bacteria</taxon>
        <taxon>Pseudomonadati</taxon>
        <taxon>Pseudomonadota</taxon>
        <taxon>Gammaproteobacteria</taxon>
        <taxon>Pseudomonadales</taxon>
        <taxon>Pseudomonadaceae</taxon>
        <taxon>Stutzerimonas</taxon>
    </lineage>
</organism>
<dbReference type="EMBL" id="FNHO01000006">
    <property type="protein sequence ID" value="SDM60962.1"/>
    <property type="molecule type" value="Genomic_DNA"/>
</dbReference>
<dbReference type="RefSeq" id="WP_041108231.1">
    <property type="nucleotide sequence ID" value="NZ_CP007511.1"/>
</dbReference>
<dbReference type="Proteomes" id="UP000182276">
    <property type="component" value="Unassembled WGS sequence"/>
</dbReference>
<dbReference type="GeneID" id="77261884"/>
<evidence type="ECO:0000313" key="2">
    <source>
        <dbReference type="EMBL" id="SDM60962.1"/>
    </source>
</evidence>
<protein>
    <recommendedName>
        <fullName evidence="5">Flagellar basal body rod FlgEFG protein C-terminal</fullName>
    </recommendedName>
</protein>
<keyword evidence="4" id="KW-1185">Reference proteome</keyword>